<name>X1MK57_9ZZZZ</name>
<dbReference type="EMBL" id="BARV01016958">
    <property type="protein sequence ID" value="GAI32002.1"/>
    <property type="molecule type" value="Genomic_DNA"/>
</dbReference>
<proteinExistence type="predicted"/>
<dbReference type="AlphaFoldDB" id="X1MK57"/>
<comment type="caution">
    <text evidence="1">The sequence shown here is derived from an EMBL/GenBank/DDBJ whole genome shotgun (WGS) entry which is preliminary data.</text>
</comment>
<feature type="non-terminal residue" evidence="1">
    <location>
        <position position="1"/>
    </location>
</feature>
<accession>X1MK57</accession>
<protein>
    <submittedName>
        <fullName evidence="1">Uncharacterized protein</fullName>
    </submittedName>
</protein>
<evidence type="ECO:0000313" key="1">
    <source>
        <dbReference type="EMBL" id="GAI32002.1"/>
    </source>
</evidence>
<reference evidence="1" key="1">
    <citation type="journal article" date="2014" name="Front. Microbiol.">
        <title>High frequency of phylogenetically diverse reductive dehalogenase-homologous genes in deep subseafloor sedimentary metagenomes.</title>
        <authorList>
            <person name="Kawai M."/>
            <person name="Futagami T."/>
            <person name="Toyoda A."/>
            <person name="Takaki Y."/>
            <person name="Nishi S."/>
            <person name="Hori S."/>
            <person name="Arai W."/>
            <person name="Tsubouchi T."/>
            <person name="Morono Y."/>
            <person name="Uchiyama I."/>
            <person name="Ito T."/>
            <person name="Fujiyama A."/>
            <person name="Inagaki F."/>
            <person name="Takami H."/>
        </authorList>
    </citation>
    <scope>NUCLEOTIDE SEQUENCE</scope>
    <source>
        <strain evidence="1">Expedition CK06-06</strain>
    </source>
</reference>
<organism evidence="1">
    <name type="scientific">marine sediment metagenome</name>
    <dbReference type="NCBI Taxonomy" id="412755"/>
    <lineage>
        <taxon>unclassified sequences</taxon>
        <taxon>metagenomes</taxon>
        <taxon>ecological metagenomes</taxon>
    </lineage>
</organism>
<gene>
    <name evidence="1" type="ORF">S06H3_28991</name>
</gene>
<sequence length="123" mass="13467">AMQVKELQDSLQKQEMDTVRNAVLSLANQMTEIRKEIANGGRLEGRYALMDKTISVIDNQLSGFRSDARPVLDTLAHRGGGPGAGMKIPGDKAKIAKGLKEAVELEKEAHALEDELVFNVKHD</sequence>